<dbReference type="PROSITE" id="PS51257">
    <property type="entry name" value="PROKAR_LIPOPROTEIN"/>
    <property type="match status" value="1"/>
</dbReference>
<evidence type="ECO:0000259" key="2">
    <source>
        <dbReference type="Pfam" id="PF13739"/>
    </source>
</evidence>
<dbReference type="EMBL" id="CP014227">
    <property type="protein sequence ID" value="AMD84857.1"/>
    <property type="molecule type" value="Genomic_DNA"/>
</dbReference>
<dbReference type="InterPro" id="IPR021729">
    <property type="entry name" value="DUF3298"/>
</dbReference>
<dbReference type="Proteomes" id="UP000215539">
    <property type="component" value="Chromosome 1"/>
</dbReference>
<protein>
    <submittedName>
        <fullName evidence="4">Protein of uncharacterized function (DUF3298)</fullName>
    </submittedName>
</protein>
<dbReference type="Pfam" id="PF11738">
    <property type="entry name" value="DUF3298"/>
    <property type="match status" value="1"/>
</dbReference>
<reference evidence="3 5" key="1">
    <citation type="submission" date="2016-02" db="EMBL/GenBank/DDBJ databases">
        <authorList>
            <person name="Holder M.E."/>
            <person name="Ajami N.J."/>
            <person name="Petrosino J.F."/>
        </authorList>
    </citation>
    <scope>NUCLEOTIDE SEQUENCE [LARGE SCALE GENOMIC DNA]</scope>
    <source>
        <strain evidence="3 5">CCUG 32990</strain>
    </source>
</reference>
<sequence length="261" mass="30292">MKRFYILLFSLLLLTVGCVLAVHFLWKSGAPEFEMREIERSTADCEENCLSVNINYLYCKSPSSFAENFNKEMELQVSNFLLGNREDTLQVEGVSIESALESFMTDYNNIHEHFPDIPAYELMLNDSIMFKNSKMLTVFSDRYSFTGAANAFRTKVFTHFDLSNGEVITNENLFTDEAKVAQIAEKYFKREQENFATKTLDEKGFWFEDGVFHLPKNIGIGKDYLHLFYEPFEIAAYVDTAFEVKVPMNEVQHYLTFSDKK</sequence>
<dbReference type="InterPro" id="IPR025303">
    <property type="entry name" value="PdaC"/>
</dbReference>
<dbReference type="KEGG" id="chg:AXF12_04610"/>
<dbReference type="RefSeq" id="WP_066428732.1">
    <property type="nucleotide sequence ID" value="NZ_CP014227.1"/>
</dbReference>
<proteinExistence type="predicted"/>
<evidence type="ECO:0000313" key="3">
    <source>
        <dbReference type="EMBL" id="AMD84857.1"/>
    </source>
</evidence>
<dbReference type="Proteomes" id="UP000065822">
    <property type="component" value="Chromosome"/>
</dbReference>
<name>A0AAX2GWI9_9FLAO</name>
<reference evidence="4 6" key="2">
    <citation type="submission" date="2017-06" db="EMBL/GenBank/DDBJ databases">
        <authorList>
            <consortium name="Pathogen Informatics"/>
        </authorList>
    </citation>
    <scope>NUCLEOTIDE SEQUENCE [LARGE SCALE GENOMIC DNA]</scope>
    <source>
        <strain evidence="4 6">NCTC12947</strain>
    </source>
</reference>
<organism evidence="4 6">
    <name type="scientific">Capnocytophaga haemolytica</name>
    <dbReference type="NCBI Taxonomy" id="45243"/>
    <lineage>
        <taxon>Bacteria</taxon>
        <taxon>Pseudomonadati</taxon>
        <taxon>Bacteroidota</taxon>
        <taxon>Flavobacteriia</taxon>
        <taxon>Flavobacteriales</taxon>
        <taxon>Flavobacteriaceae</taxon>
        <taxon>Capnocytophaga</taxon>
    </lineage>
</organism>
<dbReference type="Gene3D" id="3.90.640.20">
    <property type="entry name" value="Heat-shock cognate protein, ATPase"/>
    <property type="match status" value="1"/>
</dbReference>
<dbReference type="EMBL" id="LT906449">
    <property type="protein sequence ID" value="SNV06820.1"/>
    <property type="molecule type" value="Genomic_DNA"/>
</dbReference>
<keyword evidence="5" id="KW-1185">Reference proteome</keyword>
<accession>A0AAX2GWI9</accession>
<evidence type="ECO:0000313" key="4">
    <source>
        <dbReference type="EMBL" id="SNV06820.1"/>
    </source>
</evidence>
<dbReference type="Pfam" id="PF13739">
    <property type="entry name" value="PdaC"/>
    <property type="match status" value="1"/>
</dbReference>
<dbReference type="Gene3D" id="3.30.565.40">
    <property type="entry name" value="Fervidobacterium nodosum Rt17-B1 like"/>
    <property type="match status" value="1"/>
</dbReference>
<feature type="domain" description="DUF3298" evidence="1">
    <location>
        <begin position="172"/>
        <end position="248"/>
    </location>
</feature>
<dbReference type="InterPro" id="IPR037126">
    <property type="entry name" value="PdaC/RsiV-like_sf"/>
</dbReference>
<gene>
    <name evidence="3" type="ORF">AXF12_04610</name>
    <name evidence="4" type="ORF">SAMEA44541418_00810</name>
</gene>
<evidence type="ECO:0000313" key="5">
    <source>
        <dbReference type="Proteomes" id="UP000065822"/>
    </source>
</evidence>
<evidence type="ECO:0000259" key="1">
    <source>
        <dbReference type="Pfam" id="PF11738"/>
    </source>
</evidence>
<feature type="domain" description="Deacetylase PdaC" evidence="2">
    <location>
        <begin position="45"/>
        <end position="150"/>
    </location>
</feature>
<dbReference type="AlphaFoldDB" id="A0AAX2GWI9"/>
<evidence type="ECO:0000313" key="6">
    <source>
        <dbReference type="Proteomes" id="UP000215539"/>
    </source>
</evidence>